<evidence type="ECO:0000256" key="2">
    <source>
        <dbReference type="ARBA" id="ARBA00023163"/>
    </source>
</evidence>
<organism evidence="5 6">
    <name type="scientific">Phytobacter ursingii</name>
    <dbReference type="NCBI Taxonomy" id="1972431"/>
    <lineage>
        <taxon>Bacteria</taxon>
        <taxon>Pseudomonadati</taxon>
        <taxon>Pseudomonadota</taxon>
        <taxon>Gammaproteobacteria</taxon>
        <taxon>Enterobacterales</taxon>
        <taxon>Enterobacteriaceae</taxon>
        <taxon>Phytobacter</taxon>
    </lineage>
</organism>
<name>A0AB35RRL1_9ENTR</name>
<evidence type="ECO:0000259" key="4">
    <source>
        <dbReference type="PROSITE" id="PS01124"/>
    </source>
</evidence>
<accession>A0AB35RRL1</accession>
<dbReference type="InterPro" id="IPR009057">
    <property type="entry name" value="Homeodomain-like_sf"/>
</dbReference>
<evidence type="ECO:0000256" key="1">
    <source>
        <dbReference type="ARBA" id="ARBA00023015"/>
    </source>
</evidence>
<keyword evidence="2" id="KW-0804">Transcription</keyword>
<protein>
    <recommendedName>
        <fullName evidence="4">HTH araC/xylS-type domain-containing protein</fullName>
    </recommendedName>
</protein>
<reference evidence="5 6" key="1">
    <citation type="submission" date="2023-10" db="EMBL/GenBank/DDBJ databases">
        <title>Phytobacter spp. The emergence of a new genus of hospital-origin enterobacteria encoding carbapenemases in Argentina.</title>
        <authorList>
            <person name="Vay C."/>
            <person name="Almuzara M."/>
            <person name="Traglia G.M."/>
            <person name="Campos J."/>
        </authorList>
    </citation>
    <scope>NUCLEOTIDE SEQUENCE [LARGE SCALE GENOMIC DNA]</scope>
    <source>
        <strain evidence="5 6">CVMA36</strain>
    </source>
</reference>
<dbReference type="GO" id="GO:0043565">
    <property type="term" value="F:sequence-specific DNA binding"/>
    <property type="evidence" value="ECO:0007669"/>
    <property type="project" value="InterPro"/>
</dbReference>
<dbReference type="Gene3D" id="1.10.10.60">
    <property type="entry name" value="Homeodomain-like"/>
    <property type="match status" value="1"/>
</dbReference>
<keyword evidence="1" id="KW-0805">Transcription regulation</keyword>
<feature type="domain" description="HTH araC/xylS-type" evidence="4">
    <location>
        <begin position="1"/>
        <end position="47"/>
    </location>
</feature>
<dbReference type="InterPro" id="IPR018060">
    <property type="entry name" value="HTH_AraC"/>
</dbReference>
<dbReference type="PROSITE" id="PS01124">
    <property type="entry name" value="HTH_ARAC_FAMILY_2"/>
    <property type="match status" value="1"/>
</dbReference>
<proteinExistence type="predicted"/>
<dbReference type="Proteomes" id="UP001286589">
    <property type="component" value="Unassembled WGS sequence"/>
</dbReference>
<feature type="region of interest" description="Disordered" evidence="3">
    <location>
        <begin position="1"/>
        <end position="24"/>
    </location>
</feature>
<evidence type="ECO:0000256" key="3">
    <source>
        <dbReference type="SAM" id="MobiDB-lite"/>
    </source>
</evidence>
<keyword evidence="6" id="KW-1185">Reference proteome</keyword>
<evidence type="ECO:0000313" key="5">
    <source>
        <dbReference type="EMBL" id="MDV2864231.1"/>
    </source>
</evidence>
<feature type="compositionally biased region" description="Polar residues" evidence="3">
    <location>
        <begin position="1"/>
        <end position="18"/>
    </location>
</feature>
<evidence type="ECO:0000313" key="6">
    <source>
        <dbReference type="Proteomes" id="UP001286589"/>
    </source>
</evidence>
<sequence>MELTSDLKTTRTPGSEITSKYGFDDQQSLSKNFKKIHNAPPGQWRKKKG</sequence>
<dbReference type="SUPFAM" id="SSF46689">
    <property type="entry name" value="Homeodomain-like"/>
    <property type="match status" value="1"/>
</dbReference>
<comment type="caution">
    <text evidence="5">The sequence shown here is derived from an EMBL/GenBank/DDBJ whole genome shotgun (WGS) entry which is preliminary data.</text>
</comment>
<gene>
    <name evidence="5" type="ORF">R0H02_17405</name>
</gene>
<dbReference type="AlphaFoldDB" id="A0AB35RRL1"/>
<dbReference type="RefSeq" id="WP_172399060.1">
    <property type="nucleotide sequence ID" value="NZ_JAWJAC010000010.1"/>
</dbReference>
<dbReference type="GO" id="GO:0003700">
    <property type="term" value="F:DNA-binding transcription factor activity"/>
    <property type="evidence" value="ECO:0007669"/>
    <property type="project" value="InterPro"/>
</dbReference>
<dbReference type="EMBL" id="JAWJAC010000010">
    <property type="protein sequence ID" value="MDV2864231.1"/>
    <property type="molecule type" value="Genomic_DNA"/>
</dbReference>